<dbReference type="RefSeq" id="YP_007005686.1">
    <property type="nucleotide sequence ID" value="NC_019512.1"/>
</dbReference>
<evidence type="ECO:0000313" key="1">
    <source>
        <dbReference type="EMBL" id="AFC61924.1"/>
    </source>
</evidence>
<sequence length="70" mass="7993">MDLTNLEDALNNGNFKEQVYSGLDGVYRISKVLNQLDLLKNFSEHDLEIVGGNGWVFHEHSQAIVYEILK</sequence>
<organism evidence="1 2">
    <name type="scientific">Helicobacter phage 1961P</name>
    <dbReference type="NCBI Taxonomy" id="1154995"/>
    <lineage>
        <taxon>Viruses</taxon>
        <taxon>Duplodnaviria</taxon>
        <taxon>Heunggongvirae</taxon>
        <taxon>Uroviricota</taxon>
        <taxon>Caudoviricetes</taxon>
        <taxon>Schmidvirus</taxon>
        <taxon>Schmidvirus sv1961P</taxon>
    </lineage>
</organism>
<dbReference type="Proteomes" id="UP000002924">
    <property type="component" value="Segment"/>
</dbReference>
<accession>I6P4B4</accession>
<keyword evidence="2" id="KW-1185">Reference proteome</keyword>
<dbReference type="GeneID" id="14013636"/>
<dbReference type="EMBL" id="JQ617284">
    <property type="protein sequence ID" value="AFC61924.1"/>
    <property type="molecule type" value="Genomic_DNA"/>
</dbReference>
<protein>
    <submittedName>
        <fullName evidence="1">Uncharacterized protein</fullName>
    </submittedName>
</protein>
<reference evidence="1 2" key="1">
    <citation type="journal article" date="2012" name="J. Virol.">
        <title>Genome, Integration, and Transduction of a Novel Temperate Phage of Helicobacter pylori.</title>
        <authorList>
            <person name="Luo C.H."/>
            <person name="Chiou P.Y."/>
            <person name="Yang C.Y."/>
            <person name="Lin N.T."/>
        </authorList>
    </citation>
    <scope>NUCLEOTIDE SEQUENCE [LARGE SCALE GENOMIC DNA]</scope>
</reference>
<name>I6P4B4_9CAUD</name>
<proteinExistence type="predicted"/>
<dbReference type="OrthoDB" id="38557at10239"/>
<evidence type="ECO:0000313" key="2">
    <source>
        <dbReference type="Proteomes" id="UP000002924"/>
    </source>
</evidence>
<dbReference type="KEGG" id="vg:14013636"/>